<feature type="domain" description="Bromo" evidence="8">
    <location>
        <begin position="159"/>
        <end position="229"/>
    </location>
</feature>
<reference evidence="9" key="1">
    <citation type="submission" date="2014-12" db="EMBL/GenBank/DDBJ databases">
        <title>Insight into the proteome of Arion vulgaris.</title>
        <authorList>
            <person name="Aradska J."/>
            <person name="Bulat T."/>
            <person name="Smidak R."/>
            <person name="Sarate P."/>
            <person name="Gangsoo J."/>
            <person name="Sialana F."/>
            <person name="Bilban M."/>
            <person name="Lubec G."/>
        </authorList>
    </citation>
    <scope>NUCLEOTIDE SEQUENCE</scope>
    <source>
        <tissue evidence="9">Skin</tissue>
    </source>
</reference>
<dbReference type="InterPro" id="IPR021900">
    <property type="entry name" value="DUF3512"/>
</dbReference>
<dbReference type="Pfam" id="PF12024">
    <property type="entry name" value="DUF3512"/>
    <property type="match status" value="1"/>
</dbReference>
<dbReference type="Gene3D" id="1.20.920.10">
    <property type="entry name" value="Bromodomain-like"/>
    <property type="match status" value="1"/>
</dbReference>
<gene>
    <name evidence="9" type="primary">ORF170082</name>
</gene>
<feature type="compositionally biased region" description="Acidic residues" evidence="7">
    <location>
        <begin position="631"/>
        <end position="666"/>
    </location>
</feature>
<evidence type="ECO:0000313" key="9">
    <source>
        <dbReference type="EMBL" id="CEK89307.1"/>
    </source>
</evidence>
<sequence>MGSKKHKKHKLENKSAGDVDSGQEKPLKLKLNLKVGIGASQESVTDMSPTQGEERRHKHKKKKKKKSSDKDRERSRYVEEEISLKRPHEDDESAEDDDEDDDMTMHDREELMKPSENKEESDGNISPSRKLREPRSCTLKDGDGVILKQMLNYLLKNLQNKDVNGFFAFPVTDNIAPGYSSIIIHPMDFSTMALKIEAADYANVMDFKKDFILMCNNAMTYNRQDTIYYKEAKRLLHIGIRQLSKEKLLHLKKTQSFLTSITLQELGFDESGHSVESSVQPVVEELKDKPKEEPRPVEIDTSKLDAIADDDLLPEEILAQAQEAAQSIKHELTTRKPKSDFGFLRLDDDGTTSMTILNPWNDGVVSSNQKVISLGDYMGKLKSGSGSLFKFKEDKRNKVCPETYLCYGPFSSHAPSYDSSFATCSKEESDLLLNTYGGEIGVQYAKSVQKFVECAGLSAVEMVDKLLDTLTNGQHSKSRVLLEQQKRREDEQTERALQDEMIMRAQKAAEEVEKAAAKDSLQHKLNETANMLSELSDTQHKRLSQDPPTHLSLVSSPTAKEADLANKVTSNLMNMAKQVHPRDVVSSQAVRAALGITAYPVSKDSSQDGASSYVDNTSAANVSSRNVIVCDDVDDDDDSDDDEDSDEDENDEDDSMNEDMDSDDDEQNKHDQNMYDVGSD</sequence>
<protein>
    <recommendedName>
        <fullName evidence="8">Bromo domain-containing protein</fullName>
    </recommendedName>
</protein>
<evidence type="ECO:0000256" key="1">
    <source>
        <dbReference type="ARBA" id="ARBA00004123"/>
    </source>
</evidence>
<keyword evidence="2" id="KW-0805">Transcription regulation</keyword>
<dbReference type="EMBL" id="HACG01042442">
    <property type="protein sequence ID" value="CEK89307.1"/>
    <property type="molecule type" value="Transcribed_RNA"/>
</dbReference>
<dbReference type="InterPro" id="IPR051831">
    <property type="entry name" value="Bromodomain_contain_prot"/>
</dbReference>
<dbReference type="PANTHER" id="PTHR22881">
    <property type="entry name" value="BROMODOMAIN CONTAINING PROTEIN"/>
    <property type="match status" value="1"/>
</dbReference>
<dbReference type="PRINTS" id="PR00503">
    <property type="entry name" value="BROMODOMAIN"/>
</dbReference>
<feature type="region of interest" description="Disordered" evidence="7">
    <location>
        <begin position="536"/>
        <end position="559"/>
    </location>
</feature>
<dbReference type="InterPro" id="IPR001487">
    <property type="entry name" value="Bromodomain"/>
</dbReference>
<feature type="compositionally biased region" description="Polar residues" evidence="7">
    <location>
        <begin position="40"/>
        <end position="51"/>
    </location>
</feature>
<dbReference type="PROSITE" id="PS50014">
    <property type="entry name" value="BROMODOMAIN_2"/>
    <property type="match status" value="1"/>
</dbReference>
<dbReference type="PANTHER" id="PTHR22881:SF27">
    <property type="entry name" value="BROMODOMAIN CONTAINING 7_9"/>
    <property type="match status" value="1"/>
</dbReference>
<evidence type="ECO:0000259" key="8">
    <source>
        <dbReference type="PROSITE" id="PS50014"/>
    </source>
</evidence>
<keyword evidence="5" id="KW-0539">Nucleus</keyword>
<feature type="compositionally biased region" description="Basic and acidic residues" evidence="7">
    <location>
        <begin position="68"/>
        <end position="89"/>
    </location>
</feature>
<evidence type="ECO:0000256" key="6">
    <source>
        <dbReference type="PROSITE-ProRule" id="PRU00035"/>
    </source>
</evidence>
<dbReference type="SUPFAM" id="SSF47370">
    <property type="entry name" value="Bromodomain"/>
    <property type="match status" value="1"/>
</dbReference>
<dbReference type="GO" id="GO:0005634">
    <property type="term" value="C:nucleus"/>
    <property type="evidence" value="ECO:0007669"/>
    <property type="project" value="UniProtKB-SubCell"/>
</dbReference>
<comment type="subcellular location">
    <subcellularLocation>
        <location evidence="1">Nucleus</location>
    </subcellularLocation>
</comment>
<evidence type="ECO:0000256" key="2">
    <source>
        <dbReference type="ARBA" id="ARBA00023015"/>
    </source>
</evidence>
<feature type="region of interest" description="Disordered" evidence="7">
    <location>
        <begin position="623"/>
        <end position="680"/>
    </location>
</feature>
<evidence type="ECO:0000256" key="5">
    <source>
        <dbReference type="ARBA" id="ARBA00023242"/>
    </source>
</evidence>
<keyword evidence="3 6" id="KW-0103">Bromodomain</keyword>
<feature type="compositionally biased region" description="Basic and acidic residues" evidence="7">
    <location>
        <begin position="103"/>
        <end position="121"/>
    </location>
</feature>
<dbReference type="SMART" id="SM00297">
    <property type="entry name" value="BROMO"/>
    <property type="match status" value="1"/>
</dbReference>
<feature type="compositionally biased region" description="Basic residues" evidence="7">
    <location>
        <begin position="56"/>
        <end position="67"/>
    </location>
</feature>
<evidence type="ECO:0000256" key="7">
    <source>
        <dbReference type="SAM" id="MobiDB-lite"/>
    </source>
</evidence>
<dbReference type="AlphaFoldDB" id="A0A0B7B8R6"/>
<evidence type="ECO:0000256" key="4">
    <source>
        <dbReference type="ARBA" id="ARBA00023163"/>
    </source>
</evidence>
<evidence type="ECO:0000256" key="3">
    <source>
        <dbReference type="ARBA" id="ARBA00023117"/>
    </source>
</evidence>
<name>A0A0B7B8R6_9EUPU</name>
<feature type="compositionally biased region" description="Acidic residues" evidence="7">
    <location>
        <begin position="90"/>
        <end position="102"/>
    </location>
</feature>
<dbReference type="GO" id="GO:0006357">
    <property type="term" value="P:regulation of transcription by RNA polymerase II"/>
    <property type="evidence" value="ECO:0007669"/>
    <property type="project" value="TreeGrafter"/>
</dbReference>
<keyword evidence="4" id="KW-0804">Transcription</keyword>
<feature type="compositionally biased region" description="Basic residues" evidence="7">
    <location>
        <begin position="1"/>
        <end position="11"/>
    </location>
</feature>
<organism evidence="9">
    <name type="scientific">Arion vulgaris</name>
    <dbReference type="NCBI Taxonomy" id="1028688"/>
    <lineage>
        <taxon>Eukaryota</taxon>
        <taxon>Metazoa</taxon>
        <taxon>Spiralia</taxon>
        <taxon>Lophotrochozoa</taxon>
        <taxon>Mollusca</taxon>
        <taxon>Gastropoda</taxon>
        <taxon>Heterobranchia</taxon>
        <taxon>Euthyneura</taxon>
        <taxon>Panpulmonata</taxon>
        <taxon>Eupulmonata</taxon>
        <taxon>Stylommatophora</taxon>
        <taxon>Helicina</taxon>
        <taxon>Arionoidea</taxon>
        <taxon>Arionidae</taxon>
        <taxon>Arion</taxon>
    </lineage>
</organism>
<accession>A0A0B7B8R6</accession>
<feature type="compositionally biased region" description="Basic and acidic residues" evidence="7">
    <location>
        <begin position="12"/>
        <end position="27"/>
    </location>
</feature>
<feature type="region of interest" description="Disordered" evidence="7">
    <location>
        <begin position="1"/>
        <end position="137"/>
    </location>
</feature>
<dbReference type="InterPro" id="IPR036427">
    <property type="entry name" value="Bromodomain-like_sf"/>
</dbReference>
<proteinExistence type="predicted"/>
<dbReference type="Pfam" id="PF00439">
    <property type="entry name" value="Bromodomain"/>
    <property type="match status" value="1"/>
</dbReference>